<dbReference type="Proteomes" id="UP000288024">
    <property type="component" value="Unassembled WGS sequence"/>
</dbReference>
<dbReference type="RefSeq" id="WP_127738692.1">
    <property type="nucleotide sequence ID" value="NZ_RZTZ01000004.1"/>
</dbReference>
<evidence type="ECO:0000313" key="3">
    <source>
        <dbReference type="Proteomes" id="UP000288024"/>
    </source>
</evidence>
<evidence type="ECO:0000313" key="2">
    <source>
        <dbReference type="EMBL" id="RVT62741.1"/>
    </source>
</evidence>
<keyword evidence="1" id="KW-0812">Transmembrane</keyword>
<evidence type="ECO:0000256" key="1">
    <source>
        <dbReference type="SAM" id="Phobius"/>
    </source>
</evidence>
<accession>A0A437KB95</accession>
<proteinExistence type="predicted"/>
<feature type="transmembrane region" description="Helical" evidence="1">
    <location>
        <begin position="7"/>
        <end position="28"/>
    </location>
</feature>
<organism evidence="2 3">
    <name type="scientific">Niallia taxi</name>
    <dbReference type="NCBI Taxonomy" id="2499688"/>
    <lineage>
        <taxon>Bacteria</taxon>
        <taxon>Bacillati</taxon>
        <taxon>Bacillota</taxon>
        <taxon>Bacilli</taxon>
        <taxon>Bacillales</taxon>
        <taxon>Bacillaceae</taxon>
        <taxon>Niallia</taxon>
    </lineage>
</organism>
<feature type="transmembrane region" description="Helical" evidence="1">
    <location>
        <begin position="63"/>
        <end position="86"/>
    </location>
</feature>
<keyword evidence="1" id="KW-0472">Membrane</keyword>
<keyword evidence="1" id="KW-1133">Transmembrane helix</keyword>
<protein>
    <recommendedName>
        <fullName evidence="4">DUF4064 domain-containing protein</fullName>
    </recommendedName>
</protein>
<feature type="transmembrane region" description="Helical" evidence="1">
    <location>
        <begin position="93"/>
        <end position="122"/>
    </location>
</feature>
<evidence type="ECO:0008006" key="4">
    <source>
        <dbReference type="Google" id="ProtNLM"/>
    </source>
</evidence>
<sequence>MKRKREVIIGLAGVILCVVLLGGFSLTITTMEERTFAETVFPILQEDVSKDYVSESFVAVKALAVWFGVTLLIVLSLTLPATVCIWRNRYPKWAAFLYLAAGLTTLIGTQMLAFPLAFFFFIAGSLCLFRKITSREGANYVSNKSQKSNIDRI</sequence>
<comment type="caution">
    <text evidence="2">The sequence shown here is derived from an EMBL/GenBank/DDBJ whole genome shotgun (WGS) entry which is preliminary data.</text>
</comment>
<dbReference type="AlphaFoldDB" id="A0A437KB95"/>
<keyword evidence="3" id="KW-1185">Reference proteome</keyword>
<dbReference type="EMBL" id="RZTZ01000004">
    <property type="protein sequence ID" value="RVT62741.1"/>
    <property type="molecule type" value="Genomic_DNA"/>
</dbReference>
<reference evidence="2 3" key="1">
    <citation type="submission" date="2019-01" db="EMBL/GenBank/DDBJ databases">
        <title>Bacillus sp. M5HDSG1-1, whole genome shotgun sequence.</title>
        <authorList>
            <person name="Tuo L."/>
        </authorList>
    </citation>
    <scope>NUCLEOTIDE SEQUENCE [LARGE SCALE GENOMIC DNA]</scope>
    <source>
        <strain evidence="2 3">M5HDSG1-1</strain>
    </source>
</reference>
<gene>
    <name evidence="2" type="ORF">EM808_13350</name>
</gene>
<name>A0A437KB95_9BACI</name>